<evidence type="ECO:0000313" key="2">
    <source>
        <dbReference type="EMBL" id="KAF5937910.1"/>
    </source>
</evidence>
<keyword evidence="1" id="KW-0472">Membrane</keyword>
<keyword evidence="3" id="KW-1185">Reference proteome</keyword>
<dbReference type="Proteomes" id="UP000593564">
    <property type="component" value="Unassembled WGS sequence"/>
</dbReference>
<dbReference type="AlphaFoldDB" id="A0A7J7GAY9"/>
<dbReference type="EMBL" id="JACBKZ010000012">
    <property type="protein sequence ID" value="KAF5937910.1"/>
    <property type="molecule type" value="Genomic_DNA"/>
</dbReference>
<reference evidence="2 3" key="2">
    <citation type="submission" date="2020-07" db="EMBL/GenBank/DDBJ databases">
        <title>Genome assembly of wild tea tree DASZ reveals pedigree and selection history of tea varieties.</title>
        <authorList>
            <person name="Zhang W."/>
        </authorList>
    </citation>
    <scope>NUCLEOTIDE SEQUENCE [LARGE SCALE GENOMIC DNA]</scope>
    <source>
        <strain evidence="3">cv. G240</strain>
        <tissue evidence="2">Leaf</tissue>
    </source>
</reference>
<proteinExistence type="predicted"/>
<gene>
    <name evidence="2" type="ORF">HYC85_025416</name>
</gene>
<evidence type="ECO:0000256" key="1">
    <source>
        <dbReference type="SAM" id="Phobius"/>
    </source>
</evidence>
<organism evidence="2 3">
    <name type="scientific">Camellia sinensis</name>
    <name type="common">Tea plant</name>
    <name type="synonym">Thea sinensis</name>
    <dbReference type="NCBI Taxonomy" id="4442"/>
    <lineage>
        <taxon>Eukaryota</taxon>
        <taxon>Viridiplantae</taxon>
        <taxon>Streptophyta</taxon>
        <taxon>Embryophyta</taxon>
        <taxon>Tracheophyta</taxon>
        <taxon>Spermatophyta</taxon>
        <taxon>Magnoliopsida</taxon>
        <taxon>eudicotyledons</taxon>
        <taxon>Gunneridae</taxon>
        <taxon>Pentapetalae</taxon>
        <taxon>asterids</taxon>
        <taxon>Ericales</taxon>
        <taxon>Theaceae</taxon>
        <taxon>Camellia</taxon>
    </lineage>
</organism>
<keyword evidence="1" id="KW-0812">Transmembrane</keyword>
<keyword evidence="1" id="KW-1133">Transmembrane helix</keyword>
<protein>
    <submittedName>
        <fullName evidence="2">Uncharacterized protein</fullName>
    </submittedName>
</protein>
<feature type="transmembrane region" description="Helical" evidence="1">
    <location>
        <begin position="32"/>
        <end position="52"/>
    </location>
</feature>
<evidence type="ECO:0000313" key="3">
    <source>
        <dbReference type="Proteomes" id="UP000593564"/>
    </source>
</evidence>
<sequence length="70" mass="8305">MEATLEEAWFGSSWLKEWTLISMATKSSCQKIHLLIESFLGSLIIWRIFLIFSNDTMFCNLSKWRAENYH</sequence>
<name>A0A7J7GAY9_CAMSI</name>
<comment type="caution">
    <text evidence="2">The sequence shown here is derived from an EMBL/GenBank/DDBJ whole genome shotgun (WGS) entry which is preliminary data.</text>
</comment>
<accession>A0A7J7GAY9</accession>
<reference evidence="3" key="1">
    <citation type="journal article" date="2020" name="Nat. Commun.">
        <title>Genome assembly of wild tea tree DASZ reveals pedigree and selection history of tea varieties.</title>
        <authorList>
            <person name="Zhang W."/>
            <person name="Zhang Y."/>
            <person name="Qiu H."/>
            <person name="Guo Y."/>
            <person name="Wan H."/>
            <person name="Zhang X."/>
            <person name="Scossa F."/>
            <person name="Alseekh S."/>
            <person name="Zhang Q."/>
            <person name="Wang P."/>
            <person name="Xu L."/>
            <person name="Schmidt M.H."/>
            <person name="Jia X."/>
            <person name="Li D."/>
            <person name="Zhu A."/>
            <person name="Guo F."/>
            <person name="Chen W."/>
            <person name="Ni D."/>
            <person name="Usadel B."/>
            <person name="Fernie A.R."/>
            <person name="Wen W."/>
        </authorList>
    </citation>
    <scope>NUCLEOTIDE SEQUENCE [LARGE SCALE GENOMIC DNA]</scope>
    <source>
        <strain evidence="3">cv. G240</strain>
    </source>
</reference>